<evidence type="ECO:0000313" key="4">
    <source>
        <dbReference type="EMBL" id="RRJ67497.1"/>
    </source>
</evidence>
<dbReference type="Gene3D" id="2.60.40.3950">
    <property type="match status" value="1"/>
</dbReference>
<gene>
    <name evidence="4" type="ORF">EHV15_10065</name>
</gene>
<dbReference type="Pfam" id="PF13204">
    <property type="entry name" value="Apiosidase"/>
    <property type="match status" value="1"/>
</dbReference>
<dbReference type="InterPro" id="IPR041239">
    <property type="entry name" value="DUF5605"/>
</dbReference>
<dbReference type="OrthoDB" id="127163at2"/>
<feature type="domain" description="DUF5060" evidence="2">
    <location>
        <begin position="11"/>
        <end position="77"/>
    </location>
</feature>
<evidence type="ECO:0000259" key="1">
    <source>
        <dbReference type="Pfam" id="PF13204"/>
    </source>
</evidence>
<dbReference type="PANTHER" id="PTHR37836:SF2">
    <property type="entry name" value="DUF4038 DOMAIN-CONTAINING PROTEIN"/>
    <property type="match status" value="1"/>
</dbReference>
<dbReference type="Pfam" id="PF18310">
    <property type="entry name" value="DUF5605"/>
    <property type="match status" value="1"/>
</dbReference>
<dbReference type="AlphaFoldDB" id="A0A3P3UAV9"/>
<dbReference type="RefSeq" id="WP_128635269.1">
    <property type="nucleotide sequence ID" value="NZ_RRCN01000001.1"/>
</dbReference>
<dbReference type="InterPro" id="IPR017853">
    <property type="entry name" value="GH"/>
</dbReference>
<evidence type="ECO:0000259" key="3">
    <source>
        <dbReference type="Pfam" id="PF18310"/>
    </source>
</evidence>
<feature type="domain" description="DUF5605" evidence="3">
    <location>
        <begin position="421"/>
        <end position="490"/>
    </location>
</feature>
<dbReference type="Gene3D" id="3.20.20.80">
    <property type="entry name" value="Glycosidases"/>
    <property type="match status" value="1"/>
</dbReference>
<dbReference type="Gene3D" id="2.60.40.10">
    <property type="entry name" value="Immunoglobulins"/>
    <property type="match status" value="1"/>
</dbReference>
<name>A0A3P3UAV9_9BACL</name>
<dbReference type="PANTHER" id="PTHR37836">
    <property type="entry name" value="LMO1036 PROTEIN"/>
    <property type="match status" value="1"/>
</dbReference>
<protein>
    <submittedName>
        <fullName evidence="4">DUF5060 domain-containing protein</fullName>
    </submittedName>
</protein>
<evidence type="ECO:0000259" key="2">
    <source>
        <dbReference type="Pfam" id="PF16586"/>
    </source>
</evidence>
<dbReference type="SUPFAM" id="SSF51445">
    <property type="entry name" value="(Trans)glycosidases"/>
    <property type="match status" value="1"/>
</dbReference>
<dbReference type="InterPro" id="IPR025277">
    <property type="entry name" value="Apiosidase-like_cat_dom"/>
</dbReference>
<dbReference type="EMBL" id="RRCN01000001">
    <property type="protein sequence ID" value="RRJ67497.1"/>
    <property type="molecule type" value="Genomic_DNA"/>
</dbReference>
<evidence type="ECO:0000313" key="5">
    <source>
        <dbReference type="Proteomes" id="UP000267017"/>
    </source>
</evidence>
<accession>A0A3P3UAV9</accession>
<comment type="caution">
    <text evidence="4">The sequence shown here is derived from an EMBL/GenBank/DDBJ whole genome shotgun (WGS) entry which is preliminary data.</text>
</comment>
<keyword evidence="5" id="KW-1185">Reference proteome</keyword>
<dbReference type="InterPro" id="IPR032260">
    <property type="entry name" value="DUF5060"/>
</dbReference>
<organism evidence="4 5">
    <name type="scientific">Paenibacillus oralis</name>
    <dbReference type="NCBI Taxonomy" id="2490856"/>
    <lineage>
        <taxon>Bacteria</taxon>
        <taxon>Bacillati</taxon>
        <taxon>Bacillota</taxon>
        <taxon>Bacilli</taxon>
        <taxon>Bacillales</taxon>
        <taxon>Paenibacillaceae</taxon>
        <taxon>Paenibacillus</taxon>
    </lineage>
</organism>
<dbReference type="InterPro" id="IPR013783">
    <property type="entry name" value="Ig-like_fold"/>
</dbReference>
<dbReference type="Proteomes" id="UP000267017">
    <property type="component" value="Unassembled WGS sequence"/>
</dbReference>
<proteinExistence type="predicted"/>
<dbReference type="Pfam" id="PF16586">
    <property type="entry name" value="DUF5060"/>
    <property type="match status" value="1"/>
</dbReference>
<feature type="domain" description="Apiosidase-like catalytic" evidence="1">
    <location>
        <begin position="107"/>
        <end position="370"/>
    </location>
</feature>
<sequence length="497" mass="57493">MNNRPDEAPTEVERWGKFEIVFQGPEENDPYRNGVWFAVFTCGERVVGVKGFYDGNGTYRLRFMPDRTGRWDYVTASGIRELHGHTGSFICTEASAGNHGPVQVKDEAHFRYADGTSYHPFGTTCYAWIHQPEEVRRRTIASLAGSPFNKIRMTVFPKNYSFNASDPVDFPYEGSPETGFDVQRFNPAFFARLEGHIEELLALGIEADLILFHPYDKGRWGFDRMMAEDDDRYLHYILARLSAYRNVWWAMANEYDFMTEKKMEDWDRLFAIVKVEDPYGHLRSIHNGTRMYEPQSVVMYDHGKEWVTHCSIQHWDVTLVREWRRLYGKPVVIDECLYEGNVPFRWGNITAEEMTHRFWEAAVRGGYAGHGETYLHPEGEIWWAKGGTLHGESPARIAFLRRILEELPENSTPLFTMRQMETLGVEGEYYLGYFGIHRPAYFVATLDEMGAYRADIIDTWEMTVTPVDETLSGTCIIQLPAKPGMALRIRRLQPVSS</sequence>
<reference evidence="4 5" key="1">
    <citation type="submission" date="2018-11" db="EMBL/GenBank/DDBJ databases">
        <title>Genome sequencing of Paenibacillus sp. KCOM 3021 (= ChDC PVNT-B20).</title>
        <authorList>
            <person name="Kook J.-K."/>
            <person name="Park S.-N."/>
            <person name="Lim Y.K."/>
        </authorList>
    </citation>
    <scope>NUCLEOTIDE SEQUENCE [LARGE SCALE GENOMIC DNA]</scope>
    <source>
        <strain evidence="4 5">KCOM 3021</strain>
    </source>
</reference>